<feature type="transmembrane region" description="Helical" evidence="2">
    <location>
        <begin position="6"/>
        <end position="26"/>
    </location>
</feature>
<sequence>MNRKIILALLLIIVSASLIFLTIYLITVRQSIRSQAANAPACPSGTQLLFSASTNLKVGETVALGGKIESISGNPKMENRDGVPLAQYVPTMKVTFPSNIILDSALIFDNDPKKGEKPWSINGVSLPASGQGKWGPLFNLNLTTNVMNFENGGDSSHINICVKESSRPTPSPEPSNTPTDTPTPSETPTPELTPTETPIPSVSPSPSVCPKPKAVTDIKVTCEGCRKE</sequence>
<gene>
    <name evidence="3" type="ORF">A3B40_02570</name>
</gene>
<keyword evidence="2" id="KW-0472">Membrane</keyword>
<evidence type="ECO:0000313" key="3">
    <source>
        <dbReference type="EMBL" id="OGK44676.1"/>
    </source>
</evidence>
<evidence type="ECO:0000256" key="1">
    <source>
        <dbReference type="SAM" id="MobiDB-lite"/>
    </source>
</evidence>
<keyword evidence="2" id="KW-1133">Transmembrane helix</keyword>
<evidence type="ECO:0000313" key="4">
    <source>
        <dbReference type="Proteomes" id="UP000178040"/>
    </source>
</evidence>
<protein>
    <submittedName>
        <fullName evidence="3">Uncharacterized protein</fullName>
    </submittedName>
</protein>
<organism evidence="3 4">
    <name type="scientific">Candidatus Roizmanbacteria bacterium RIFCSPLOWO2_01_FULL_37_16</name>
    <dbReference type="NCBI Taxonomy" id="1802058"/>
    <lineage>
        <taxon>Bacteria</taxon>
        <taxon>Candidatus Roizmaniibacteriota</taxon>
    </lineage>
</organism>
<accession>A0A1F7IMS2</accession>
<feature type="compositionally biased region" description="Low complexity" evidence="1">
    <location>
        <begin position="176"/>
        <end position="200"/>
    </location>
</feature>
<name>A0A1F7IMS2_9BACT</name>
<feature type="region of interest" description="Disordered" evidence="1">
    <location>
        <begin position="162"/>
        <end position="212"/>
    </location>
</feature>
<evidence type="ECO:0000256" key="2">
    <source>
        <dbReference type="SAM" id="Phobius"/>
    </source>
</evidence>
<dbReference type="EMBL" id="MGAI01000024">
    <property type="protein sequence ID" value="OGK44676.1"/>
    <property type="molecule type" value="Genomic_DNA"/>
</dbReference>
<reference evidence="3 4" key="1">
    <citation type="journal article" date="2016" name="Nat. Commun.">
        <title>Thousands of microbial genomes shed light on interconnected biogeochemical processes in an aquifer system.</title>
        <authorList>
            <person name="Anantharaman K."/>
            <person name="Brown C.T."/>
            <person name="Hug L.A."/>
            <person name="Sharon I."/>
            <person name="Castelle C.J."/>
            <person name="Probst A.J."/>
            <person name="Thomas B.C."/>
            <person name="Singh A."/>
            <person name="Wilkins M.J."/>
            <person name="Karaoz U."/>
            <person name="Brodie E.L."/>
            <person name="Williams K.H."/>
            <person name="Hubbard S.S."/>
            <person name="Banfield J.F."/>
        </authorList>
    </citation>
    <scope>NUCLEOTIDE SEQUENCE [LARGE SCALE GENOMIC DNA]</scope>
</reference>
<dbReference type="AlphaFoldDB" id="A0A1F7IMS2"/>
<keyword evidence="2" id="KW-0812">Transmembrane</keyword>
<proteinExistence type="predicted"/>
<comment type="caution">
    <text evidence="3">The sequence shown here is derived from an EMBL/GenBank/DDBJ whole genome shotgun (WGS) entry which is preliminary data.</text>
</comment>
<dbReference type="Proteomes" id="UP000178040">
    <property type="component" value="Unassembled WGS sequence"/>
</dbReference>